<dbReference type="EMBL" id="JOJR01000077">
    <property type="protein sequence ID" value="RCN46588.1"/>
    <property type="molecule type" value="Genomic_DNA"/>
</dbReference>
<gene>
    <name evidence="1" type="ORF">ANCCAN_07448</name>
</gene>
<proteinExistence type="predicted"/>
<comment type="caution">
    <text evidence="1">The sequence shown here is derived from an EMBL/GenBank/DDBJ whole genome shotgun (WGS) entry which is preliminary data.</text>
</comment>
<accession>A0A368GSI7</accession>
<sequence length="83" mass="9881">MKLRFLNVGLNHTRCWRLGHLDSLTFFQKAILAQWRRCRIWMHYSMNLKRLWLGTSQEQSHVPEASNMVSEVVEAIEDHRIGC</sequence>
<reference evidence="1 2" key="1">
    <citation type="submission" date="2014-10" db="EMBL/GenBank/DDBJ databases">
        <title>Draft genome of the hookworm Ancylostoma caninum.</title>
        <authorList>
            <person name="Mitreva M."/>
        </authorList>
    </citation>
    <scope>NUCLEOTIDE SEQUENCE [LARGE SCALE GENOMIC DNA]</scope>
    <source>
        <strain evidence="1 2">Baltimore</strain>
    </source>
</reference>
<keyword evidence="2" id="KW-1185">Reference proteome</keyword>
<dbReference type="AlphaFoldDB" id="A0A368GSI7"/>
<evidence type="ECO:0000313" key="1">
    <source>
        <dbReference type="EMBL" id="RCN46588.1"/>
    </source>
</evidence>
<organism evidence="1 2">
    <name type="scientific">Ancylostoma caninum</name>
    <name type="common">Dog hookworm</name>
    <dbReference type="NCBI Taxonomy" id="29170"/>
    <lineage>
        <taxon>Eukaryota</taxon>
        <taxon>Metazoa</taxon>
        <taxon>Ecdysozoa</taxon>
        <taxon>Nematoda</taxon>
        <taxon>Chromadorea</taxon>
        <taxon>Rhabditida</taxon>
        <taxon>Rhabditina</taxon>
        <taxon>Rhabditomorpha</taxon>
        <taxon>Strongyloidea</taxon>
        <taxon>Ancylostomatidae</taxon>
        <taxon>Ancylostomatinae</taxon>
        <taxon>Ancylostoma</taxon>
    </lineage>
</organism>
<dbReference type="Proteomes" id="UP000252519">
    <property type="component" value="Unassembled WGS sequence"/>
</dbReference>
<protein>
    <submittedName>
        <fullName evidence="1">Uncharacterized protein</fullName>
    </submittedName>
</protein>
<evidence type="ECO:0000313" key="2">
    <source>
        <dbReference type="Proteomes" id="UP000252519"/>
    </source>
</evidence>
<name>A0A368GSI7_ANCCA</name>